<feature type="transmembrane region" description="Helical" evidence="1">
    <location>
        <begin position="6"/>
        <end position="25"/>
    </location>
</feature>
<name>A0A0A9CMW3_ARUDO</name>
<keyword evidence="1" id="KW-0812">Transmembrane</keyword>
<keyword evidence="1" id="KW-0472">Membrane</keyword>
<sequence>MDVLWSIFWISFTLLLSNCTLWITFSLKLCFYGQCGSFFI</sequence>
<dbReference type="EMBL" id="GBRH01223170">
    <property type="protein sequence ID" value="JAD74725.1"/>
    <property type="molecule type" value="Transcribed_RNA"/>
</dbReference>
<keyword evidence="1" id="KW-1133">Transmembrane helix</keyword>
<dbReference type="AlphaFoldDB" id="A0A0A9CMW3"/>
<evidence type="ECO:0000256" key="1">
    <source>
        <dbReference type="SAM" id="Phobius"/>
    </source>
</evidence>
<reference evidence="2" key="1">
    <citation type="submission" date="2014-09" db="EMBL/GenBank/DDBJ databases">
        <authorList>
            <person name="Magalhaes I.L.F."/>
            <person name="Oliveira U."/>
            <person name="Santos F.R."/>
            <person name="Vidigal T.H.D.A."/>
            <person name="Brescovit A.D."/>
            <person name="Santos A.J."/>
        </authorList>
    </citation>
    <scope>NUCLEOTIDE SEQUENCE</scope>
    <source>
        <tissue evidence="2">Shoot tissue taken approximately 20 cm above the soil surface</tissue>
    </source>
</reference>
<protein>
    <submittedName>
        <fullName evidence="2">Uncharacterized protein</fullName>
    </submittedName>
</protein>
<accession>A0A0A9CMW3</accession>
<reference evidence="2" key="2">
    <citation type="journal article" date="2015" name="Data Brief">
        <title>Shoot transcriptome of the giant reed, Arundo donax.</title>
        <authorList>
            <person name="Barrero R.A."/>
            <person name="Guerrero F.D."/>
            <person name="Moolhuijzen P."/>
            <person name="Goolsby J.A."/>
            <person name="Tidwell J."/>
            <person name="Bellgard S.E."/>
            <person name="Bellgard M.I."/>
        </authorList>
    </citation>
    <scope>NUCLEOTIDE SEQUENCE</scope>
    <source>
        <tissue evidence="2">Shoot tissue taken approximately 20 cm above the soil surface</tissue>
    </source>
</reference>
<evidence type="ECO:0000313" key="2">
    <source>
        <dbReference type="EMBL" id="JAD74725.1"/>
    </source>
</evidence>
<proteinExistence type="predicted"/>
<organism evidence="2">
    <name type="scientific">Arundo donax</name>
    <name type="common">Giant reed</name>
    <name type="synonym">Donax arundinaceus</name>
    <dbReference type="NCBI Taxonomy" id="35708"/>
    <lineage>
        <taxon>Eukaryota</taxon>
        <taxon>Viridiplantae</taxon>
        <taxon>Streptophyta</taxon>
        <taxon>Embryophyta</taxon>
        <taxon>Tracheophyta</taxon>
        <taxon>Spermatophyta</taxon>
        <taxon>Magnoliopsida</taxon>
        <taxon>Liliopsida</taxon>
        <taxon>Poales</taxon>
        <taxon>Poaceae</taxon>
        <taxon>PACMAD clade</taxon>
        <taxon>Arundinoideae</taxon>
        <taxon>Arundineae</taxon>
        <taxon>Arundo</taxon>
    </lineage>
</organism>